<protein>
    <submittedName>
        <fullName evidence="1">Uncharacterized protein</fullName>
    </submittedName>
</protein>
<organism evidence="1 2">
    <name type="scientific">Actinidia rufa</name>
    <dbReference type="NCBI Taxonomy" id="165716"/>
    <lineage>
        <taxon>Eukaryota</taxon>
        <taxon>Viridiplantae</taxon>
        <taxon>Streptophyta</taxon>
        <taxon>Embryophyta</taxon>
        <taxon>Tracheophyta</taxon>
        <taxon>Spermatophyta</taxon>
        <taxon>Magnoliopsida</taxon>
        <taxon>eudicotyledons</taxon>
        <taxon>Gunneridae</taxon>
        <taxon>Pentapetalae</taxon>
        <taxon>asterids</taxon>
        <taxon>Ericales</taxon>
        <taxon>Actinidiaceae</taxon>
        <taxon>Actinidia</taxon>
    </lineage>
</organism>
<dbReference type="EMBL" id="BJWL01000439">
    <property type="protein sequence ID" value="GFS44520.1"/>
    <property type="molecule type" value="Genomic_DNA"/>
</dbReference>
<keyword evidence="2" id="KW-1185">Reference proteome</keyword>
<evidence type="ECO:0000313" key="2">
    <source>
        <dbReference type="Proteomes" id="UP000585474"/>
    </source>
</evidence>
<gene>
    <name evidence="1" type="ORF">Acr_00g0090860</name>
</gene>
<proteinExistence type="predicted"/>
<dbReference type="AlphaFoldDB" id="A0A7J0DX60"/>
<name>A0A7J0DX60_9ERIC</name>
<accession>A0A7J0DX60</accession>
<dbReference type="Proteomes" id="UP000585474">
    <property type="component" value="Unassembled WGS sequence"/>
</dbReference>
<sequence length="89" mass="9450">MAAFGSSIVTVCADYFGNELGLPLPPVNAEKTNTKNGVAAKPVEAPNSSTVSNDLLKKKNERSNRYNAAVLAFAPAIDGLHPFETLLFN</sequence>
<evidence type="ECO:0000313" key="1">
    <source>
        <dbReference type="EMBL" id="GFS44520.1"/>
    </source>
</evidence>
<reference evidence="2" key="1">
    <citation type="submission" date="2019-07" db="EMBL/GenBank/DDBJ databases">
        <title>De Novo Assembly of kiwifruit Actinidia rufa.</title>
        <authorList>
            <person name="Sugita-Konishi S."/>
            <person name="Sato K."/>
            <person name="Mori E."/>
            <person name="Abe Y."/>
            <person name="Kisaki G."/>
            <person name="Hamano K."/>
            <person name="Suezawa K."/>
            <person name="Otani M."/>
            <person name="Fukuda T."/>
            <person name="Manabe T."/>
            <person name="Gomi K."/>
            <person name="Tabuchi M."/>
            <person name="Akimitsu K."/>
            <person name="Kataoka I."/>
        </authorList>
    </citation>
    <scope>NUCLEOTIDE SEQUENCE [LARGE SCALE GENOMIC DNA]</scope>
    <source>
        <strain evidence="2">cv. Fuchu</strain>
    </source>
</reference>
<comment type="caution">
    <text evidence="1">The sequence shown here is derived from an EMBL/GenBank/DDBJ whole genome shotgun (WGS) entry which is preliminary data.</text>
</comment>
<dbReference type="OrthoDB" id="1724184at2759"/>